<dbReference type="GO" id="GO:0008270">
    <property type="term" value="F:zinc ion binding"/>
    <property type="evidence" value="ECO:0007669"/>
    <property type="project" value="InterPro"/>
</dbReference>
<evidence type="ECO:0000259" key="7">
    <source>
        <dbReference type="PROSITE" id="PS50048"/>
    </source>
</evidence>
<dbReference type="Gene3D" id="4.10.240.10">
    <property type="entry name" value="Zn(2)-C6 fungal-type DNA-binding domain"/>
    <property type="match status" value="1"/>
</dbReference>
<reference evidence="8 9" key="1">
    <citation type="journal article" date="2018" name="Evol. Lett.">
        <title>Horizontal gene cluster transfer increased hallucinogenic mushroom diversity.</title>
        <authorList>
            <person name="Reynolds H.T."/>
            <person name="Vijayakumar V."/>
            <person name="Gluck-Thaler E."/>
            <person name="Korotkin H.B."/>
            <person name="Matheny P.B."/>
            <person name="Slot J.C."/>
        </authorList>
    </citation>
    <scope>NUCLEOTIDE SEQUENCE [LARGE SCALE GENOMIC DNA]</scope>
    <source>
        <strain evidence="8 9">SRW20</strain>
    </source>
</reference>
<evidence type="ECO:0000256" key="6">
    <source>
        <dbReference type="SAM" id="MobiDB-lite"/>
    </source>
</evidence>
<keyword evidence="3" id="KW-0805">Transcription regulation</keyword>
<dbReference type="InParanoid" id="A0A409VDV7"/>
<name>A0A409VDV7_9AGAR</name>
<organism evidence="8 9">
    <name type="scientific">Gymnopilus dilepis</name>
    <dbReference type="NCBI Taxonomy" id="231916"/>
    <lineage>
        <taxon>Eukaryota</taxon>
        <taxon>Fungi</taxon>
        <taxon>Dikarya</taxon>
        <taxon>Basidiomycota</taxon>
        <taxon>Agaricomycotina</taxon>
        <taxon>Agaricomycetes</taxon>
        <taxon>Agaricomycetidae</taxon>
        <taxon>Agaricales</taxon>
        <taxon>Agaricineae</taxon>
        <taxon>Hymenogastraceae</taxon>
        <taxon>Gymnopilus</taxon>
    </lineage>
</organism>
<keyword evidence="5" id="KW-0539">Nucleus</keyword>
<dbReference type="Pfam" id="PF00172">
    <property type="entry name" value="Zn_clus"/>
    <property type="match status" value="1"/>
</dbReference>
<gene>
    <name evidence="8" type="ORF">CVT26_002132</name>
</gene>
<feature type="region of interest" description="Disordered" evidence="6">
    <location>
        <begin position="102"/>
        <end position="132"/>
    </location>
</feature>
<evidence type="ECO:0000313" key="8">
    <source>
        <dbReference type="EMBL" id="PPQ64425.1"/>
    </source>
</evidence>
<dbReference type="SUPFAM" id="SSF57701">
    <property type="entry name" value="Zn2/Cys6 DNA-binding domain"/>
    <property type="match status" value="1"/>
</dbReference>
<evidence type="ECO:0000313" key="9">
    <source>
        <dbReference type="Proteomes" id="UP000284706"/>
    </source>
</evidence>
<dbReference type="GO" id="GO:0003677">
    <property type="term" value="F:DNA binding"/>
    <property type="evidence" value="ECO:0007669"/>
    <property type="project" value="InterPro"/>
</dbReference>
<dbReference type="AlphaFoldDB" id="A0A409VDV7"/>
<dbReference type="Pfam" id="PF04082">
    <property type="entry name" value="Fungal_trans"/>
    <property type="match status" value="1"/>
</dbReference>
<dbReference type="CDD" id="cd00067">
    <property type="entry name" value="GAL4"/>
    <property type="match status" value="1"/>
</dbReference>
<dbReference type="CDD" id="cd12148">
    <property type="entry name" value="fungal_TF_MHR"/>
    <property type="match status" value="1"/>
</dbReference>
<evidence type="ECO:0000256" key="4">
    <source>
        <dbReference type="ARBA" id="ARBA00023163"/>
    </source>
</evidence>
<dbReference type="InterPro" id="IPR001138">
    <property type="entry name" value="Zn2Cys6_DnaBD"/>
</dbReference>
<evidence type="ECO:0000256" key="2">
    <source>
        <dbReference type="ARBA" id="ARBA00022723"/>
    </source>
</evidence>
<dbReference type="GO" id="GO:0005634">
    <property type="term" value="C:nucleus"/>
    <property type="evidence" value="ECO:0007669"/>
    <property type="project" value="UniProtKB-SubCell"/>
</dbReference>
<dbReference type="GO" id="GO:0000981">
    <property type="term" value="F:DNA-binding transcription factor activity, RNA polymerase II-specific"/>
    <property type="evidence" value="ECO:0007669"/>
    <property type="project" value="InterPro"/>
</dbReference>
<dbReference type="PANTHER" id="PTHR47338:SF29">
    <property type="entry name" value="ZN(2)-C6 FUNGAL-TYPE DOMAIN-CONTAINING PROTEIN"/>
    <property type="match status" value="1"/>
</dbReference>
<keyword evidence="9" id="KW-1185">Reference proteome</keyword>
<feature type="compositionally biased region" description="Low complexity" evidence="6">
    <location>
        <begin position="689"/>
        <end position="710"/>
    </location>
</feature>
<evidence type="ECO:0000256" key="5">
    <source>
        <dbReference type="ARBA" id="ARBA00023242"/>
    </source>
</evidence>
<protein>
    <recommendedName>
        <fullName evidence="7">Zn(2)-C6 fungal-type domain-containing protein</fullName>
    </recommendedName>
</protein>
<dbReference type="PANTHER" id="PTHR47338">
    <property type="entry name" value="ZN(II)2CYS6 TRANSCRIPTION FACTOR (EUROFUNG)-RELATED"/>
    <property type="match status" value="1"/>
</dbReference>
<dbReference type="STRING" id="231916.A0A409VDV7"/>
<evidence type="ECO:0000256" key="3">
    <source>
        <dbReference type="ARBA" id="ARBA00023015"/>
    </source>
</evidence>
<dbReference type="PROSITE" id="PS50048">
    <property type="entry name" value="ZN2_CY6_FUNGAL_2"/>
    <property type="match status" value="1"/>
</dbReference>
<accession>A0A409VDV7</accession>
<comment type="caution">
    <text evidence="8">The sequence shown here is derived from an EMBL/GenBank/DDBJ whole genome shotgun (WGS) entry which is preliminary data.</text>
</comment>
<feature type="region of interest" description="Disordered" evidence="6">
    <location>
        <begin position="652"/>
        <end position="710"/>
    </location>
</feature>
<dbReference type="OrthoDB" id="5600212at2759"/>
<keyword evidence="2" id="KW-0479">Metal-binding</keyword>
<evidence type="ECO:0000256" key="1">
    <source>
        <dbReference type="ARBA" id="ARBA00004123"/>
    </source>
</evidence>
<dbReference type="InterPro" id="IPR007219">
    <property type="entry name" value="XnlR_reg_dom"/>
</dbReference>
<comment type="subcellular location">
    <subcellularLocation>
        <location evidence="1">Nucleus</location>
    </subcellularLocation>
</comment>
<dbReference type="GO" id="GO:0006351">
    <property type="term" value="P:DNA-templated transcription"/>
    <property type="evidence" value="ECO:0007669"/>
    <property type="project" value="InterPro"/>
</dbReference>
<dbReference type="InterPro" id="IPR050815">
    <property type="entry name" value="TF_fung"/>
</dbReference>
<feature type="domain" description="Zn(2)-C6 fungal-type" evidence="7">
    <location>
        <begin position="19"/>
        <end position="66"/>
    </location>
</feature>
<dbReference type="EMBL" id="NHYE01005667">
    <property type="protein sequence ID" value="PPQ64425.1"/>
    <property type="molecule type" value="Genomic_DNA"/>
</dbReference>
<sequence>MPKAPSSNPTRPALRRNQACRSCRKRKLKCDAARPHCGTCVKQWQALVSVPAPVGYAHPTEPQCSYDPVEGLRLAPDTDPVERIKDLEQQIAELKGKLYEKQTLLPSPASASRSTPPSTAMGTGGRQSDNGGIALPSLNLMTLIDPDTPDSRFRSSLSPELQNVSVKSNADQFMDLLFSGWNPDLPDPTTLNHYIDVFFRCDPCGSRVLHKPSFMASMLLPPRDPAFPHSSILHAICAAASRWSSQNIVTLPDGTRRDQFAEFHASKTRQYIDKTMASGEDIFSVMQACTLLSWYFYQEGRWVEVWIFAAFQTRVAVPLRLNYPGTFSTHGNSSPGAYLAPPKDLRDLESRRRTWWMTIIFDRIASVGGWIHAVDERDIGTELPLRTEDFESETQMPSNPQDISKPDVFTRHPSQYTDSFLLLIKAVMLFGRVTDFNVRGNLRAPTPPSKNQNPFFLPGFKELDALIYSDFLESLPPIFKTWIVDGPNGSTVDTDLYMVHIIPHAATITLHNPYIDFTNPANISTLRCHNAARCILGAYYALNATSMDITRLHPFVTICWYLAAVVQVQLCKHFIEVNDSEQESTVWGEINVLRFAMMEYGQRSPIGTRQERLLQGLMREIVRMTAQKQPLEVGVPLFPFSHRTLFRKDEAATVPTEDGSGAVPMPVSPTYEQQQSIPGRVPQAPHPVSPSGSVPGSWSSGSPVNNNYAM</sequence>
<keyword evidence="4" id="KW-0804">Transcription</keyword>
<dbReference type="InterPro" id="IPR036864">
    <property type="entry name" value="Zn2-C6_fun-type_DNA-bd_sf"/>
</dbReference>
<dbReference type="Proteomes" id="UP000284706">
    <property type="component" value="Unassembled WGS sequence"/>
</dbReference>
<proteinExistence type="predicted"/>
<feature type="compositionally biased region" description="Low complexity" evidence="6">
    <location>
        <begin position="103"/>
        <end position="120"/>
    </location>
</feature>